<dbReference type="RefSeq" id="WP_262624294.1">
    <property type="nucleotide sequence ID" value="NZ_JAOQKI010000026.1"/>
</dbReference>
<dbReference type="InterPro" id="IPR051793">
    <property type="entry name" value="NADH:flavin_oxidoreductase"/>
</dbReference>
<comment type="cofactor">
    <cofactor evidence="2">
        <name>[4Fe-4S] cluster</name>
        <dbReference type="ChEBI" id="CHEBI:49883"/>
    </cofactor>
</comment>
<keyword evidence="9" id="KW-0411">Iron-sulfur</keyword>
<evidence type="ECO:0000256" key="2">
    <source>
        <dbReference type="ARBA" id="ARBA00001966"/>
    </source>
</evidence>
<dbReference type="EMBL" id="JAOQKI010000026">
    <property type="protein sequence ID" value="MCU6718160.1"/>
    <property type="molecule type" value="Genomic_DNA"/>
</dbReference>
<dbReference type="Gene3D" id="3.50.50.60">
    <property type="entry name" value="FAD/NAD(P)-binding domain"/>
    <property type="match status" value="1"/>
</dbReference>
<accession>A0ABT2SGG7</accession>
<dbReference type="PANTHER" id="PTHR42917">
    <property type="entry name" value="2,4-DIENOYL-COA REDUCTASE"/>
    <property type="match status" value="1"/>
</dbReference>
<evidence type="ECO:0000313" key="12">
    <source>
        <dbReference type="EMBL" id="MCU6718160.1"/>
    </source>
</evidence>
<keyword evidence="6" id="KW-0479">Metal-binding</keyword>
<comment type="cofactor">
    <cofactor evidence="1">
        <name>FMN</name>
        <dbReference type="ChEBI" id="CHEBI:58210"/>
    </cofactor>
</comment>
<dbReference type="InterPro" id="IPR023753">
    <property type="entry name" value="FAD/NAD-binding_dom"/>
</dbReference>
<keyword evidence="4" id="KW-0285">Flavoprotein</keyword>
<keyword evidence="13" id="KW-1185">Reference proteome</keyword>
<evidence type="ECO:0000256" key="4">
    <source>
        <dbReference type="ARBA" id="ARBA00022630"/>
    </source>
</evidence>
<feature type="domain" description="FAD/NAD(P)-binding" evidence="11">
    <location>
        <begin position="382"/>
        <end position="609"/>
    </location>
</feature>
<keyword evidence="8" id="KW-0408">Iron</keyword>
<dbReference type="InterPro" id="IPR036188">
    <property type="entry name" value="FAD/NAD-bd_sf"/>
</dbReference>
<evidence type="ECO:0000256" key="1">
    <source>
        <dbReference type="ARBA" id="ARBA00001917"/>
    </source>
</evidence>
<dbReference type="Pfam" id="PF00724">
    <property type="entry name" value="Oxidored_FMN"/>
    <property type="match status" value="1"/>
</dbReference>
<protein>
    <submittedName>
        <fullName evidence="12">FAD-dependent oxidoreductase</fullName>
    </submittedName>
</protein>
<comment type="caution">
    <text evidence="12">The sequence shown here is derived from an EMBL/GenBank/DDBJ whole genome shotgun (WGS) entry which is preliminary data.</text>
</comment>
<keyword evidence="7" id="KW-0560">Oxidoreductase</keyword>
<evidence type="ECO:0000259" key="11">
    <source>
        <dbReference type="Pfam" id="PF07992"/>
    </source>
</evidence>
<dbReference type="SUPFAM" id="SSF51395">
    <property type="entry name" value="FMN-linked oxidoreductases"/>
    <property type="match status" value="1"/>
</dbReference>
<proteinExistence type="inferred from homology"/>
<dbReference type="Gene3D" id="3.20.20.70">
    <property type="entry name" value="Aldolase class I"/>
    <property type="match status" value="1"/>
</dbReference>
<dbReference type="InterPro" id="IPR013785">
    <property type="entry name" value="Aldolase_TIM"/>
</dbReference>
<name>A0ABT2SGG7_9FIRM</name>
<evidence type="ECO:0000259" key="10">
    <source>
        <dbReference type="Pfam" id="PF00724"/>
    </source>
</evidence>
<evidence type="ECO:0000313" key="13">
    <source>
        <dbReference type="Proteomes" id="UP001209666"/>
    </source>
</evidence>
<dbReference type="PRINTS" id="PR00469">
    <property type="entry name" value="PNDRDTASEII"/>
</dbReference>
<dbReference type="CDD" id="cd02803">
    <property type="entry name" value="OYE_like_FMN_family"/>
    <property type="match status" value="1"/>
</dbReference>
<reference evidence="12 13" key="1">
    <citation type="journal article" date="2021" name="ISME Commun">
        <title>Automated analysis of genomic sequences facilitates high-throughput and comprehensive description of bacteria.</title>
        <authorList>
            <person name="Hitch T.C.A."/>
        </authorList>
    </citation>
    <scope>NUCLEOTIDE SEQUENCE [LARGE SCALE GENOMIC DNA]</scope>
    <source>
        <strain evidence="12 13">Sanger_19</strain>
    </source>
</reference>
<gene>
    <name evidence="12" type="ORF">OCV43_12960</name>
</gene>
<dbReference type="Proteomes" id="UP001209666">
    <property type="component" value="Unassembled WGS sequence"/>
</dbReference>
<feature type="domain" description="NADH:flavin oxidoreductase/NADH oxidase N-terminal" evidence="10">
    <location>
        <begin position="7"/>
        <end position="323"/>
    </location>
</feature>
<evidence type="ECO:0000256" key="8">
    <source>
        <dbReference type="ARBA" id="ARBA00023004"/>
    </source>
</evidence>
<evidence type="ECO:0000256" key="5">
    <source>
        <dbReference type="ARBA" id="ARBA00022643"/>
    </source>
</evidence>
<evidence type="ECO:0000256" key="9">
    <source>
        <dbReference type="ARBA" id="ARBA00023014"/>
    </source>
</evidence>
<keyword evidence="5" id="KW-0288">FMN</keyword>
<dbReference type="PRINTS" id="PR00368">
    <property type="entry name" value="FADPNR"/>
</dbReference>
<evidence type="ECO:0000256" key="6">
    <source>
        <dbReference type="ARBA" id="ARBA00022723"/>
    </source>
</evidence>
<sequence length="643" mass="71306">MNCKYPKLFEPLKVNKVVLKNRIISAPLGSNTDKSLSGIGMIIRGTSGSVDDSRMRLTPGPYCFADLFKAAKVREEVSIIRQRGAKAEFELCHCGQFAMVEKGDYAIGPVSYTREDGTEVRAMDEAMMEDIADKFAKSALDAKEYGFDSVLLHFGHGWLPAEFLSPYFNKRTDEYGGSFENRIKFPTMIVDRVRKAVGPDYMLDMRISGDEHIEGGMQVEEVAAFIKSIEDKIDMVHISCGVEVNNNTKIYMSSTAYAPHMINVDLARKVKEQVKIPVAVVGGIMTPEEAEDILEKGYADAIVVGRQLIADPWWAQKAYEGRSEDIVPCIRCMNCYNPYQYRTEEEKRSHVGMNSVPCCSVNPRYLHEDRVPNVLPKADRKKKVVVVGGGPAGMKAAITAAERGHDVSLYEGETALGGQLICADYDSTKQDLKRLKDYLSNRLYKSGAKVHLNTRMDPQKIRELNADSIILALGAYPVTFQISGMEKNQIMTAIDAYKNLEKTGKNVVIIGGGSIGCELGVDLAKMGRKVTILELGPVLNRTLNDIMKVALKTEMDKCKNLTAITETSCKEIREHSVITEMEDGSQKEILADTVIFAAGMRARLDEANEYFGIVQDTNIIGDANRVGTVWSALEDGYYISAHL</sequence>
<dbReference type="Gene3D" id="3.40.50.720">
    <property type="entry name" value="NAD(P)-binding Rossmann-like Domain"/>
    <property type="match status" value="1"/>
</dbReference>
<dbReference type="SUPFAM" id="SSF51905">
    <property type="entry name" value="FAD/NAD(P)-binding domain"/>
    <property type="match status" value="1"/>
</dbReference>
<dbReference type="PANTHER" id="PTHR42917:SF2">
    <property type="entry name" value="2,4-DIENOYL-COA REDUCTASE [(2E)-ENOYL-COA-PRODUCING]"/>
    <property type="match status" value="1"/>
</dbReference>
<evidence type="ECO:0000256" key="3">
    <source>
        <dbReference type="ARBA" id="ARBA00011048"/>
    </source>
</evidence>
<comment type="similarity">
    <text evidence="3">In the N-terminal section; belongs to the NADH:flavin oxidoreductase/NADH oxidase family.</text>
</comment>
<dbReference type="Pfam" id="PF07992">
    <property type="entry name" value="Pyr_redox_2"/>
    <property type="match status" value="1"/>
</dbReference>
<dbReference type="InterPro" id="IPR001155">
    <property type="entry name" value="OxRdtase_FMN_N"/>
</dbReference>
<organism evidence="12 13">
    <name type="scientific">Roseburia amylophila</name>
    <dbReference type="NCBI Taxonomy" id="2981794"/>
    <lineage>
        <taxon>Bacteria</taxon>
        <taxon>Bacillati</taxon>
        <taxon>Bacillota</taxon>
        <taxon>Clostridia</taxon>
        <taxon>Lachnospirales</taxon>
        <taxon>Lachnospiraceae</taxon>
        <taxon>Roseburia</taxon>
    </lineage>
</organism>
<evidence type="ECO:0000256" key="7">
    <source>
        <dbReference type="ARBA" id="ARBA00023002"/>
    </source>
</evidence>